<dbReference type="PANTHER" id="PTHR36030">
    <property type="entry name" value="CALMODULIN-BINDING DOMAIN-CONTAINING PROTEIN"/>
    <property type="match status" value="1"/>
</dbReference>
<dbReference type="Proteomes" id="UP001567538">
    <property type="component" value="Unassembled WGS sequence"/>
</dbReference>
<sequence length="127" mass="13911">MDSSRTKRRSFSKSKLIKSLYRAAKPSAAANSSPAPYEFGVTNPSKPAPPPAVGFIIVNQEQAFPQPAPKVSFVVAERNRGRAENFCAAAADEGVDAKAAKYISAVQERFRLEHVNSERKNYQDILV</sequence>
<dbReference type="AlphaFoldDB" id="A0ABD1GA49"/>
<reference evidence="2 3" key="1">
    <citation type="submission" date="2024-06" db="EMBL/GenBank/DDBJ databases">
        <title>A chromosome level genome sequence of Diviner's sage (Salvia divinorum).</title>
        <authorList>
            <person name="Ford S.A."/>
            <person name="Ro D.-K."/>
            <person name="Ness R.W."/>
            <person name="Phillips M.A."/>
        </authorList>
    </citation>
    <scope>NUCLEOTIDE SEQUENCE [LARGE SCALE GENOMIC DNA]</scope>
    <source>
        <strain evidence="2">SAF-2024a</strain>
        <tissue evidence="2">Leaf</tissue>
    </source>
</reference>
<dbReference type="EMBL" id="JBEAFC010000009">
    <property type="protein sequence ID" value="KAL1539891.1"/>
    <property type="molecule type" value="Genomic_DNA"/>
</dbReference>
<dbReference type="PANTHER" id="PTHR36030:SF1">
    <property type="entry name" value="CALMODULIN-BINDING DOMAIN-CONTAINING PROTEIN"/>
    <property type="match status" value="1"/>
</dbReference>
<comment type="caution">
    <text evidence="2">The sequence shown here is derived from an EMBL/GenBank/DDBJ whole genome shotgun (WGS) entry which is preliminary data.</text>
</comment>
<evidence type="ECO:0000256" key="1">
    <source>
        <dbReference type="SAM" id="MobiDB-lite"/>
    </source>
</evidence>
<feature type="compositionally biased region" description="Low complexity" evidence="1">
    <location>
        <begin position="24"/>
        <end position="36"/>
    </location>
</feature>
<evidence type="ECO:0000313" key="2">
    <source>
        <dbReference type="EMBL" id="KAL1539891.1"/>
    </source>
</evidence>
<accession>A0ABD1GA49</accession>
<protein>
    <submittedName>
        <fullName evidence="2">Uncharacterized protein</fullName>
    </submittedName>
</protein>
<organism evidence="2 3">
    <name type="scientific">Salvia divinorum</name>
    <name type="common">Maria pastora</name>
    <name type="synonym">Diviner's sage</name>
    <dbReference type="NCBI Taxonomy" id="28513"/>
    <lineage>
        <taxon>Eukaryota</taxon>
        <taxon>Viridiplantae</taxon>
        <taxon>Streptophyta</taxon>
        <taxon>Embryophyta</taxon>
        <taxon>Tracheophyta</taxon>
        <taxon>Spermatophyta</taxon>
        <taxon>Magnoliopsida</taxon>
        <taxon>eudicotyledons</taxon>
        <taxon>Gunneridae</taxon>
        <taxon>Pentapetalae</taxon>
        <taxon>asterids</taxon>
        <taxon>lamiids</taxon>
        <taxon>Lamiales</taxon>
        <taxon>Lamiaceae</taxon>
        <taxon>Nepetoideae</taxon>
        <taxon>Mentheae</taxon>
        <taxon>Salviinae</taxon>
        <taxon>Salvia</taxon>
        <taxon>Salvia subgen. Calosphace</taxon>
    </lineage>
</organism>
<evidence type="ECO:0000313" key="3">
    <source>
        <dbReference type="Proteomes" id="UP001567538"/>
    </source>
</evidence>
<gene>
    <name evidence="2" type="ORF">AAHA92_24320</name>
</gene>
<proteinExistence type="predicted"/>
<feature type="region of interest" description="Disordered" evidence="1">
    <location>
        <begin position="24"/>
        <end position="44"/>
    </location>
</feature>
<keyword evidence="3" id="KW-1185">Reference proteome</keyword>
<name>A0ABD1GA49_SALDI</name>